<keyword evidence="3 6" id="KW-0812">Transmembrane</keyword>
<keyword evidence="5 6" id="KW-0472">Membrane</keyword>
<dbReference type="GO" id="GO:0022857">
    <property type="term" value="F:transmembrane transporter activity"/>
    <property type="evidence" value="ECO:0007669"/>
    <property type="project" value="InterPro"/>
</dbReference>
<dbReference type="Pfam" id="PF02653">
    <property type="entry name" value="BPD_transp_2"/>
    <property type="match status" value="1"/>
</dbReference>
<proteinExistence type="predicted"/>
<feature type="transmembrane region" description="Helical" evidence="6">
    <location>
        <begin position="18"/>
        <end position="38"/>
    </location>
</feature>
<dbReference type="OrthoDB" id="9815820at2"/>
<keyword evidence="2" id="KW-1003">Cell membrane</keyword>
<dbReference type="GO" id="GO:0005886">
    <property type="term" value="C:plasma membrane"/>
    <property type="evidence" value="ECO:0007669"/>
    <property type="project" value="UniProtKB-SubCell"/>
</dbReference>
<dbReference type="AlphaFoldDB" id="A0A0M2NC86"/>
<dbReference type="STRING" id="270498.CHK_2162"/>
<feature type="transmembrane region" description="Helical" evidence="6">
    <location>
        <begin position="161"/>
        <end position="187"/>
    </location>
</feature>
<dbReference type="Proteomes" id="UP000034076">
    <property type="component" value="Unassembled WGS sequence"/>
</dbReference>
<evidence type="ECO:0000256" key="4">
    <source>
        <dbReference type="ARBA" id="ARBA00022989"/>
    </source>
</evidence>
<comment type="caution">
    <text evidence="7">The sequence shown here is derived from an EMBL/GenBank/DDBJ whole genome shotgun (WGS) entry which is preliminary data.</text>
</comment>
<evidence type="ECO:0000256" key="1">
    <source>
        <dbReference type="ARBA" id="ARBA00004651"/>
    </source>
</evidence>
<name>A0A0M2NC86_9FIRM</name>
<reference evidence="7 8" key="1">
    <citation type="submission" date="2015-04" db="EMBL/GenBank/DDBJ databases">
        <title>Draft genome sequence of bacteremic isolate Catabacter hongkongensis type strain HKU16T.</title>
        <authorList>
            <person name="Lau S.K."/>
            <person name="Teng J.L."/>
            <person name="Huang Y."/>
            <person name="Curreem S.O."/>
            <person name="Tsui S.K."/>
            <person name="Woo P.C."/>
        </authorList>
    </citation>
    <scope>NUCLEOTIDE SEQUENCE [LARGE SCALE GENOMIC DNA]</scope>
    <source>
        <strain evidence="7 8">HKU16</strain>
    </source>
</reference>
<dbReference type="RefSeq" id="WP_082103513.1">
    <property type="nucleotide sequence ID" value="NZ_LAYJ01000112.1"/>
</dbReference>
<gene>
    <name evidence="7" type="ORF">CHK_2162</name>
</gene>
<protein>
    <submittedName>
        <fullName evidence="7">Ribose ABC transport system, permease protein RbsC</fullName>
    </submittedName>
</protein>
<feature type="transmembrane region" description="Helical" evidence="6">
    <location>
        <begin position="59"/>
        <end position="92"/>
    </location>
</feature>
<evidence type="ECO:0000256" key="3">
    <source>
        <dbReference type="ARBA" id="ARBA00022692"/>
    </source>
</evidence>
<evidence type="ECO:0000256" key="2">
    <source>
        <dbReference type="ARBA" id="ARBA00022475"/>
    </source>
</evidence>
<dbReference type="PANTHER" id="PTHR32196">
    <property type="entry name" value="ABC TRANSPORTER PERMEASE PROTEIN YPHD-RELATED-RELATED"/>
    <property type="match status" value="1"/>
</dbReference>
<feature type="transmembrane region" description="Helical" evidence="6">
    <location>
        <begin position="208"/>
        <end position="229"/>
    </location>
</feature>
<dbReference type="CDD" id="cd06579">
    <property type="entry name" value="TM_PBP1_transp_AraH_like"/>
    <property type="match status" value="1"/>
</dbReference>
<evidence type="ECO:0000313" key="8">
    <source>
        <dbReference type="Proteomes" id="UP000034076"/>
    </source>
</evidence>
<dbReference type="InterPro" id="IPR001851">
    <property type="entry name" value="ABC_transp_permease"/>
</dbReference>
<feature type="transmembrane region" description="Helical" evidence="6">
    <location>
        <begin position="295"/>
        <end position="314"/>
    </location>
</feature>
<feature type="transmembrane region" description="Helical" evidence="6">
    <location>
        <begin position="98"/>
        <end position="115"/>
    </location>
</feature>
<keyword evidence="8" id="KW-1185">Reference proteome</keyword>
<sequence length="320" mass="33945">MSGASSALMGQKRFDLSFLKKNIAIILLIVLVVFNCIFTKNFMSWVTFSNLFMQASKIALIGLGMTLVIATGGIDISVGSAMAVGATISAIFFAQGDYWGVLISIAIVAGFGLLAGTLVSKFAIIPMIATLALRYIMRGMAQGVSGVGTVSYSAPELTQAFITPVGGIFPLHFFILVAAAVFMYFLVNRMKFGSQVEAYGNNPTAAKICGINTVKIVILCYVAIAIFSWGSGMIDMIMVSSADPSKLGVDMEIDVIAATVIGGTPITGGYPNIIGTVCGAFSLQLITMMCNMNNVAYSITLMIKAAIIVFALFFHGFRKK</sequence>
<comment type="subcellular location">
    <subcellularLocation>
        <location evidence="1">Cell membrane</location>
        <topology evidence="1">Multi-pass membrane protein</topology>
    </subcellularLocation>
</comment>
<evidence type="ECO:0000256" key="5">
    <source>
        <dbReference type="ARBA" id="ARBA00023136"/>
    </source>
</evidence>
<keyword evidence="4 6" id="KW-1133">Transmembrane helix</keyword>
<accession>A0A0M2NC86</accession>
<evidence type="ECO:0000256" key="6">
    <source>
        <dbReference type="SAM" id="Phobius"/>
    </source>
</evidence>
<organism evidence="7 8">
    <name type="scientific">Christensenella hongkongensis</name>
    <dbReference type="NCBI Taxonomy" id="270498"/>
    <lineage>
        <taxon>Bacteria</taxon>
        <taxon>Bacillati</taxon>
        <taxon>Bacillota</taxon>
        <taxon>Clostridia</taxon>
        <taxon>Christensenellales</taxon>
        <taxon>Christensenellaceae</taxon>
        <taxon>Christensenella</taxon>
    </lineage>
</organism>
<evidence type="ECO:0000313" key="7">
    <source>
        <dbReference type="EMBL" id="KKI50099.1"/>
    </source>
</evidence>
<dbReference type="EMBL" id="LAYJ01000112">
    <property type="protein sequence ID" value="KKI50099.1"/>
    <property type="molecule type" value="Genomic_DNA"/>
</dbReference>